<evidence type="ECO:0000313" key="1">
    <source>
        <dbReference type="EMBL" id="RRT57471.1"/>
    </source>
</evidence>
<dbReference type="EMBL" id="AMZH03009147">
    <property type="protein sequence ID" value="RRT57471.1"/>
    <property type="molecule type" value="Genomic_DNA"/>
</dbReference>
<reference evidence="1 2" key="1">
    <citation type="journal article" date="2014" name="Agronomy (Basel)">
        <title>A Draft Genome Sequence for Ensete ventricosum, the Drought-Tolerant Tree Against Hunger.</title>
        <authorList>
            <person name="Harrison J."/>
            <person name="Moore K.A."/>
            <person name="Paszkiewicz K."/>
            <person name="Jones T."/>
            <person name="Grant M."/>
            <person name="Ambacheew D."/>
            <person name="Muzemil S."/>
            <person name="Studholme D.J."/>
        </authorList>
    </citation>
    <scope>NUCLEOTIDE SEQUENCE [LARGE SCALE GENOMIC DNA]</scope>
</reference>
<proteinExistence type="predicted"/>
<comment type="caution">
    <text evidence="1">The sequence shown here is derived from an EMBL/GenBank/DDBJ whole genome shotgun (WGS) entry which is preliminary data.</text>
</comment>
<dbReference type="AlphaFoldDB" id="A0A426Z0L8"/>
<dbReference type="Proteomes" id="UP000287651">
    <property type="component" value="Unassembled WGS sequence"/>
</dbReference>
<organism evidence="1 2">
    <name type="scientific">Ensete ventricosum</name>
    <name type="common">Abyssinian banana</name>
    <name type="synonym">Musa ensete</name>
    <dbReference type="NCBI Taxonomy" id="4639"/>
    <lineage>
        <taxon>Eukaryota</taxon>
        <taxon>Viridiplantae</taxon>
        <taxon>Streptophyta</taxon>
        <taxon>Embryophyta</taxon>
        <taxon>Tracheophyta</taxon>
        <taxon>Spermatophyta</taxon>
        <taxon>Magnoliopsida</taxon>
        <taxon>Liliopsida</taxon>
        <taxon>Zingiberales</taxon>
        <taxon>Musaceae</taxon>
        <taxon>Ensete</taxon>
    </lineage>
</organism>
<sequence>MILPSCSYIFSGWQGGGSTSEVKRSTSLKFTDQISNGCEQSLSLRRWGNGTVAVEMGGEGFLKFDGQPPSDRLTERRCRLLQWGKNWSWQRMAASWQPVGGEGSDLLGKGFSLMKRRCDHLCGLDDDKEEAALTMMLTLGFSKGDAMLAFGAVEELEDFRGVVGATRLVVFTAAIASRMWYDGFVVGGGATA</sequence>
<evidence type="ECO:0000313" key="2">
    <source>
        <dbReference type="Proteomes" id="UP000287651"/>
    </source>
</evidence>
<name>A0A426Z0L8_ENSVE</name>
<gene>
    <name evidence="1" type="ORF">B296_00028884</name>
</gene>
<accession>A0A426Z0L8</accession>
<protein>
    <submittedName>
        <fullName evidence="1">Uncharacterized protein</fullName>
    </submittedName>
</protein>